<dbReference type="PANTHER" id="PTHR17490">
    <property type="entry name" value="SUA5"/>
    <property type="match status" value="1"/>
</dbReference>
<comment type="similarity">
    <text evidence="2 13">Belongs to the SUA5 family.</text>
</comment>
<dbReference type="GO" id="GO:0005524">
    <property type="term" value="F:ATP binding"/>
    <property type="evidence" value="ECO:0007669"/>
    <property type="project" value="UniProtKB-UniRule"/>
</dbReference>
<feature type="binding site" evidence="14">
    <location>
        <position position="90"/>
    </location>
    <ligand>
        <name>L-threonine</name>
        <dbReference type="ChEBI" id="CHEBI:57926"/>
    </ligand>
</feature>
<dbReference type="RefSeq" id="XP_040747511.1">
    <property type="nucleotide sequence ID" value="XM_040886154.1"/>
</dbReference>
<dbReference type="GO" id="GO:0003725">
    <property type="term" value="F:double-stranded RNA binding"/>
    <property type="evidence" value="ECO:0007669"/>
    <property type="project" value="UniProtKB-UniRule"/>
</dbReference>
<dbReference type="Pfam" id="PF03481">
    <property type="entry name" value="Sua5_C"/>
    <property type="match status" value="1"/>
</dbReference>
<evidence type="ECO:0000256" key="2">
    <source>
        <dbReference type="ARBA" id="ARBA00007663"/>
    </source>
</evidence>
<proteinExistence type="inferred from homology"/>
<dbReference type="GO" id="GO:0008033">
    <property type="term" value="P:tRNA processing"/>
    <property type="evidence" value="ECO:0007669"/>
    <property type="project" value="UniProtKB-KW"/>
</dbReference>
<dbReference type="PANTHER" id="PTHR17490:SF16">
    <property type="entry name" value="THREONYLCARBAMOYL-AMP SYNTHASE"/>
    <property type="match status" value="1"/>
</dbReference>
<feature type="domain" description="YrdC-like" evidence="15">
    <location>
        <begin position="36"/>
        <end position="268"/>
    </location>
</feature>
<dbReference type="InterPro" id="IPR005145">
    <property type="entry name" value="Sua5_C"/>
</dbReference>
<feature type="binding site" evidence="14">
    <location>
        <position position="309"/>
    </location>
    <ligand>
        <name>ATP</name>
        <dbReference type="ChEBI" id="CHEBI:30616"/>
    </ligand>
</feature>
<dbReference type="STRING" id="61395.A0A1Y1WL48"/>
<dbReference type="Proteomes" id="UP000193922">
    <property type="component" value="Unassembled WGS sequence"/>
</dbReference>
<feature type="binding site" evidence="14">
    <location>
        <position position="81"/>
    </location>
    <ligand>
        <name>ATP</name>
        <dbReference type="ChEBI" id="CHEBI:30616"/>
    </ligand>
</feature>
<dbReference type="AlphaFoldDB" id="A0A1Y1WL48"/>
<dbReference type="SUPFAM" id="SSF55821">
    <property type="entry name" value="YrdC/RibB"/>
    <property type="match status" value="2"/>
</dbReference>
<dbReference type="EC" id="2.7.7.87" evidence="3 13"/>
<dbReference type="GO" id="GO:0005737">
    <property type="term" value="C:cytoplasm"/>
    <property type="evidence" value="ECO:0007669"/>
    <property type="project" value="UniProtKB-SubCell"/>
</dbReference>
<evidence type="ECO:0000256" key="12">
    <source>
        <dbReference type="ARBA" id="ARBA00048366"/>
    </source>
</evidence>
<evidence type="ECO:0000256" key="8">
    <source>
        <dbReference type="ARBA" id="ARBA00022695"/>
    </source>
</evidence>
<feature type="binding site" evidence="14">
    <location>
        <position position="212"/>
    </location>
    <ligand>
        <name>ATP</name>
        <dbReference type="ChEBI" id="CHEBI:30616"/>
    </ligand>
</feature>
<evidence type="ECO:0000313" key="17">
    <source>
        <dbReference type="Proteomes" id="UP000193922"/>
    </source>
</evidence>
<organism evidence="16 17">
    <name type="scientific">Linderina pennispora</name>
    <dbReference type="NCBI Taxonomy" id="61395"/>
    <lineage>
        <taxon>Eukaryota</taxon>
        <taxon>Fungi</taxon>
        <taxon>Fungi incertae sedis</taxon>
        <taxon>Zoopagomycota</taxon>
        <taxon>Kickxellomycotina</taxon>
        <taxon>Kickxellomycetes</taxon>
        <taxon>Kickxellales</taxon>
        <taxon>Kickxellaceae</taxon>
        <taxon>Linderina</taxon>
    </lineage>
</organism>
<dbReference type="PROSITE" id="PS51163">
    <property type="entry name" value="YRDC"/>
    <property type="match status" value="1"/>
</dbReference>
<evidence type="ECO:0000256" key="3">
    <source>
        <dbReference type="ARBA" id="ARBA00012584"/>
    </source>
</evidence>
<dbReference type="InterPro" id="IPR010923">
    <property type="entry name" value="T(6)A37_SUA5"/>
</dbReference>
<feature type="binding site" evidence="14">
    <location>
        <position position="58"/>
    </location>
    <ligand>
        <name>L-threonine</name>
        <dbReference type="ChEBI" id="CHEBI:57926"/>
    </ligand>
</feature>
<evidence type="ECO:0000256" key="9">
    <source>
        <dbReference type="ARBA" id="ARBA00022741"/>
    </source>
</evidence>
<keyword evidence="5 13" id="KW-0963">Cytoplasm</keyword>
<comment type="caution">
    <text evidence="16">The sequence shown here is derived from an EMBL/GenBank/DDBJ whole genome shotgun (WGS) entry which is preliminary data.</text>
</comment>
<evidence type="ECO:0000313" key="16">
    <source>
        <dbReference type="EMBL" id="ORX74300.1"/>
    </source>
</evidence>
<comment type="subcellular location">
    <subcellularLocation>
        <location evidence="1 13">Cytoplasm</location>
    </subcellularLocation>
</comment>
<keyword evidence="10 13" id="KW-0067">ATP-binding</keyword>
<dbReference type="InterPro" id="IPR017945">
    <property type="entry name" value="DHBP_synth_RibB-like_a/b_dom"/>
</dbReference>
<feature type="binding site" evidence="14">
    <location>
        <position position="242"/>
    </location>
    <ligand>
        <name>L-threonine</name>
        <dbReference type="ChEBI" id="CHEBI:57926"/>
    </ligand>
</feature>
<dbReference type="PIRSF" id="PIRSF004930">
    <property type="entry name" value="Tln_factor_SUA5"/>
    <property type="match status" value="1"/>
</dbReference>
<dbReference type="Pfam" id="PF01300">
    <property type="entry name" value="Sua5_yciO_yrdC"/>
    <property type="match status" value="2"/>
</dbReference>
<accession>A0A1Y1WL48</accession>
<feature type="binding site" evidence="14">
    <location>
        <position position="182"/>
    </location>
    <ligand>
        <name>L-threonine</name>
        <dbReference type="ChEBI" id="CHEBI:57926"/>
    </ligand>
</feature>
<feature type="binding site" evidence="14">
    <location>
        <position position="264"/>
    </location>
    <ligand>
        <name>ATP</name>
        <dbReference type="ChEBI" id="CHEBI:30616"/>
    </ligand>
</feature>
<name>A0A1Y1WL48_9FUNG</name>
<gene>
    <name evidence="16" type="ORF">DL89DRAFT_264217</name>
</gene>
<dbReference type="Gene3D" id="3.40.50.11030">
    <property type="entry name" value="Threonylcarbamoyl-AMP synthase, C-terminal domain"/>
    <property type="match status" value="1"/>
</dbReference>
<dbReference type="GO" id="GO:0061710">
    <property type="term" value="F:L-threonylcarbamoyladenylate synthase"/>
    <property type="evidence" value="ECO:0007669"/>
    <property type="project" value="UniProtKB-EC"/>
</dbReference>
<comment type="function">
    <text evidence="13">Required for the formation of a threonylcarbamoyl group on adenosine at position 37 (t(6)A37) in tRNAs that read codons beginning with adenine.</text>
</comment>
<evidence type="ECO:0000256" key="13">
    <source>
        <dbReference type="PIRNR" id="PIRNR004930"/>
    </source>
</evidence>
<evidence type="ECO:0000256" key="4">
    <source>
        <dbReference type="ARBA" id="ARBA00015492"/>
    </source>
</evidence>
<evidence type="ECO:0000259" key="15">
    <source>
        <dbReference type="PROSITE" id="PS51163"/>
    </source>
</evidence>
<sequence>MAVTTTPTTKVYPATTTALKFSSPLDDGAFTHSEPAAWLAASTQQLRTNKCVGIPTETVYGLAANALAAPAVQQIYTIKGRPSDNPLIVHISSLRMLRALYHLPAAPITSAPPFLGTDNAALEGERLNAQLAQPAGVWPEIPEQYHEAIRMFWPGPLTIVMPKPECIPMEVLGGHGNTVAFRFPSHPVARAVISDCGLPLAAPSANASGRPSPTLAEHVRRDLDGKLAVVVDAGACDVGVESTVLDAFSPNAYVDGELRPCILRPGGVTFEQLKALGGVYEKLRVYKRDFSSDEMEMHPTTPGMKYRHYSPTAPVHLFVPRHGNVHEKMQAMVRDMDGKKVGVIAIGGFEAAQENVLVRSVKDARELAHEIFALLRALDEDDGVDAILVQGVDEDHEGLAVMNRLGKAASNHIVC</sequence>
<keyword evidence="8 13" id="KW-0548">Nucleotidyltransferase</keyword>
<dbReference type="InterPro" id="IPR038385">
    <property type="entry name" value="Sua5/YwlC_C"/>
</dbReference>
<feature type="binding site" evidence="14">
    <location>
        <position position="178"/>
    </location>
    <ligand>
        <name>ATP</name>
        <dbReference type="ChEBI" id="CHEBI:30616"/>
    </ligand>
</feature>
<dbReference type="InterPro" id="IPR050156">
    <property type="entry name" value="TC-AMP_synthase_SUA5"/>
</dbReference>
<feature type="binding site" evidence="14">
    <location>
        <position position="85"/>
    </location>
    <ligand>
        <name>ATP</name>
        <dbReference type="ChEBI" id="CHEBI:30616"/>
    </ligand>
</feature>
<dbReference type="InterPro" id="IPR006070">
    <property type="entry name" value="Sua5-like_dom"/>
</dbReference>
<keyword evidence="6 13" id="KW-0808">Transferase</keyword>
<dbReference type="EMBL" id="MCFD01000001">
    <property type="protein sequence ID" value="ORX74300.1"/>
    <property type="molecule type" value="Genomic_DNA"/>
</dbReference>
<dbReference type="Gene3D" id="3.90.870.10">
    <property type="entry name" value="DHBP synthase"/>
    <property type="match status" value="2"/>
</dbReference>
<evidence type="ECO:0000256" key="10">
    <source>
        <dbReference type="ARBA" id="ARBA00022840"/>
    </source>
</evidence>
<dbReference type="GeneID" id="63802802"/>
<protein>
    <recommendedName>
        <fullName evidence="4 13">Threonylcarbamoyl-AMP synthase</fullName>
        <shortName evidence="13">TC-AMP synthase</shortName>
        <ecNumber evidence="3 13">2.7.7.87</ecNumber>
    </recommendedName>
    <alternativeName>
        <fullName evidence="11 13">L-threonylcarbamoyladenylate synthase</fullName>
    </alternativeName>
</protein>
<comment type="catalytic activity">
    <reaction evidence="12 13">
        <text>L-threonine + hydrogencarbonate + ATP = L-threonylcarbamoyladenylate + diphosphate + H2O</text>
        <dbReference type="Rhea" id="RHEA:36407"/>
        <dbReference type="ChEBI" id="CHEBI:15377"/>
        <dbReference type="ChEBI" id="CHEBI:17544"/>
        <dbReference type="ChEBI" id="CHEBI:30616"/>
        <dbReference type="ChEBI" id="CHEBI:33019"/>
        <dbReference type="ChEBI" id="CHEBI:57926"/>
        <dbReference type="ChEBI" id="CHEBI:73682"/>
        <dbReference type="EC" id="2.7.7.87"/>
    </reaction>
</comment>
<evidence type="ECO:0000256" key="11">
    <source>
        <dbReference type="ARBA" id="ARBA00029774"/>
    </source>
</evidence>
<dbReference type="GO" id="GO:0006450">
    <property type="term" value="P:regulation of translational fidelity"/>
    <property type="evidence" value="ECO:0007669"/>
    <property type="project" value="TreeGrafter"/>
</dbReference>
<evidence type="ECO:0000256" key="6">
    <source>
        <dbReference type="ARBA" id="ARBA00022679"/>
    </source>
</evidence>
<evidence type="ECO:0000256" key="14">
    <source>
        <dbReference type="PIRSR" id="PIRSR004930-1"/>
    </source>
</evidence>
<reference evidence="16 17" key="1">
    <citation type="submission" date="2016-07" db="EMBL/GenBank/DDBJ databases">
        <title>Pervasive Adenine N6-methylation of Active Genes in Fungi.</title>
        <authorList>
            <consortium name="DOE Joint Genome Institute"/>
            <person name="Mondo S.J."/>
            <person name="Dannebaum R.O."/>
            <person name="Kuo R.C."/>
            <person name="Labutti K."/>
            <person name="Haridas S."/>
            <person name="Kuo A."/>
            <person name="Salamov A."/>
            <person name="Ahrendt S.R."/>
            <person name="Lipzen A."/>
            <person name="Sullivan W."/>
            <person name="Andreopoulos W.B."/>
            <person name="Clum A."/>
            <person name="Lindquist E."/>
            <person name="Daum C."/>
            <person name="Ramamoorthy G.K."/>
            <person name="Gryganskyi A."/>
            <person name="Culley D."/>
            <person name="Magnuson J.K."/>
            <person name="James T.Y."/>
            <person name="O'Malley M.A."/>
            <person name="Stajich J.E."/>
            <person name="Spatafora J.W."/>
            <person name="Visel A."/>
            <person name="Grigoriev I.V."/>
        </authorList>
    </citation>
    <scope>NUCLEOTIDE SEQUENCE [LARGE SCALE GENOMIC DNA]</scope>
    <source>
        <strain evidence="16 17">ATCC 12442</strain>
    </source>
</reference>
<keyword evidence="7 13" id="KW-0819">tRNA processing</keyword>
<evidence type="ECO:0000256" key="1">
    <source>
        <dbReference type="ARBA" id="ARBA00004496"/>
    </source>
</evidence>
<dbReference type="GO" id="GO:0000049">
    <property type="term" value="F:tRNA binding"/>
    <property type="evidence" value="ECO:0007669"/>
    <property type="project" value="TreeGrafter"/>
</dbReference>
<feature type="binding site" evidence="14">
    <location>
        <position position="204"/>
    </location>
    <ligand>
        <name>ATP</name>
        <dbReference type="ChEBI" id="CHEBI:30616"/>
    </ligand>
</feature>
<feature type="binding site" evidence="14">
    <location>
        <position position="202"/>
    </location>
    <ligand>
        <name>L-threonine</name>
        <dbReference type="ChEBI" id="CHEBI:57926"/>
    </ligand>
</feature>
<keyword evidence="9 13" id="KW-0547">Nucleotide-binding</keyword>
<evidence type="ECO:0000256" key="5">
    <source>
        <dbReference type="ARBA" id="ARBA00022490"/>
    </source>
</evidence>
<keyword evidence="17" id="KW-1185">Reference proteome</keyword>
<evidence type="ECO:0000256" key="7">
    <source>
        <dbReference type="ARBA" id="ARBA00022694"/>
    </source>
</evidence>
<dbReference type="OrthoDB" id="412787at2759"/>